<feature type="non-terminal residue" evidence="1">
    <location>
        <position position="1"/>
    </location>
</feature>
<proteinExistence type="predicted"/>
<dbReference type="EMBL" id="BTRK01000005">
    <property type="protein sequence ID" value="GMR51248.1"/>
    <property type="molecule type" value="Genomic_DNA"/>
</dbReference>
<organism evidence="1 2">
    <name type="scientific">Pristionchus mayeri</name>
    <dbReference type="NCBI Taxonomy" id="1317129"/>
    <lineage>
        <taxon>Eukaryota</taxon>
        <taxon>Metazoa</taxon>
        <taxon>Ecdysozoa</taxon>
        <taxon>Nematoda</taxon>
        <taxon>Chromadorea</taxon>
        <taxon>Rhabditida</taxon>
        <taxon>Rhabditina</taxon>
        <taxon>Diplogasteromorpha</taxon>
        <taxon>Diplogasteroidea</taxon>
        <taxon>Neodiplogasteridae</taxon>
        <taxon>Pristionchus</taxon>
    </lineage>
</organism>
<sequence>FERVPEAALNLRLVYKVIKSNMEECAVQPKFIPVIDRLKLLSRETSSSATVKIDFEYLGSI</sequence>
<keyword evidence="2" id="KW-1185">Reference proteome</keyword>
<evidence type="ECO:0000313" key="2">
    <source>
        <dbReference type="Proteomes" id="UP001328107"/>
    </source>
</evidence>
<gene>
    <name evidence="1" type="ORF">PMAYCL1PPCAC_21443</name>
</gene>
<protein>
    <submittedName>
        <fullName evidence="1">Uncharacterized protein</fullName>
    </submittedName>
</protein>
<feature type="non-terminal residue" evidence="1">
    <location>
        <position position="61"/>
    </location>
</feature>
<evidence type="ECO:0000313" key="1">
    <source>
        <dbReference type="EMBL" id="GMR51248.1"/>
    </source>
</evidence>
<dbReference type="Proteomes" id="UP001328107">
    <property type="component" value="Unassembled WGS sequence"/>
</dbReference>
<accession>A0AAN5CUT5</accession>
<reference evidence="2" key="1">
    <citation type="submission" date="2022-10" db="EMBL/GenBank/DDBJ databases">
        <title>Genome assembly of Pristionchus species.</title>
        <authorList>
            <person name="Yoshida K."/>
            <person name="Sommer R.J."/>
        </authorList>
    </citation>
    <scope>NUCLEOTIDE SEQUENCE [LARGE SCALE GENOMIC DNA]</scope>
    <source>
        <strain evidence="2">RS5460</strain>
    </source>
</reference>
<comment type="caution">
    <text evidence="1">The sequence shown here is derived from an EMBL/GenBank/DDBJ whole genome shotgun (WGS) entry which is preliminary data.</text>
</comment>
<dbReference type="AlphaFoldDB" id="A0AAN5CUT5"/>
<name>A0AAN5CUT5_9BILA</name>